<dbReference type="GO" id="GO:0005737">
    <property type="term" value="C:cytoplasm"/>
    <property type="evidence" value="ECO:0007669"/>
    <property type="project" value="TreeGrafter"/>
</dbReference>
<dbReference type="PANTHER" id="PTHR21431:SF0">
    <property type="entry name" value="PREFOLDIN SUBUNIT 6"/>
    <property type="match status" value="1"/>
</dbReference>
<dbReference type="SUPFAM" id="SSF46579">
    <property type="entry name" value="Prefoldin"/>
    <property type="match status" value="1"/>
</dbReference>
<reference evidence="4 5" key="1">
    <citation type="submission" date="2023-10" db="EMBL/GenBank/DDBJ databases">
        <authorList>
            <person name="Maclean D."/>
            <person name="Macfadyen A."/>
        </authorList>
    </citation>
    <scope>NUCLEOTIDE SEQUENCE [LARGE SCALE GENOMIC DNA]</scope>
</reference>
<organism evidence="4 5">
    <name type="scientific">Coccomyxa viridis</name>
    <dbReference type="NCBI Taxonomy" id="1274662"/>
    <lineage>
        <taxon>Eukaryota</taxon>
        <taxon>Viridiplantae</taxon>
        <taxon>Chlorophyta</taxon>
        <taxon>core chlorophytes</taxon>
        <taxon>Trebouxiophyceae</taxon>
        <taxon>Trebouxiophyceae incertae sedis</taxon>
        <taxon>Coccomyxaceae</taxon>
        <taxon>Coccomyxa</taxon>
    </lineage>
</organism>
<dbReference type="CDD" id="cd23161">
    <property type="entry name" value="Prefoldin_6"/>
    <property type="match status" value="1"/>
</dbReference>
<keyword evidence="2" id="KW-0143">Chaperone</keyword>
<dbReference type="PANTHER" id="PTHR21431">
    <property type="entry name" value="PREFOLDIN SUBUNIT 6"/>
    <property type="match status" value="1"/>
</dbReference>
<evidence type="ECO:0000256" key="2">
    <source>
        <dbReference type="ARBA" id="ARBA00023186"/>
    </source>
</evidence>
<protein>
    <recommendedName>
        <fullName evidence="6">Prefoldin subunit 6</fullName>
    </recommendedName>
</protein>
<evidence type="ECO:0008006" key="6">
    <source>
        <dbReference type="Google" id="ProtNLM"/>
    </source>
</evidence>
<evidence type="ECO:0000256" key="1">
    <source>
        <dbReference type="ARBA" id="ARBA00008045"/>
    </source>
</evidence>
<dbReference type="Pfam" id="PF01920">
    <property type="entry name" value="Prefoldin_2"/>
    <property type="match status" value="1"/>
</dbReference>
<feature type="compositionally biased region" description="Polar residues" evidence="3">
    <location>
        <begin position="110"/>
        <end position="122"/>
    </location>
</feature>
<dbReference type="InterPro" id="IPR009053">
    <property type="entry name" value="Prefoldin"/>
</dbReference>
<dbReference type="AlphaFoldDB" id="A0AAV1IBW6"/>
<gene>
    <name evidence="4" type="ORF">CVIRNUC_006916</name>
</gene>
<feature type="region of interest" description="Disordered" evidence="3">
    <location>
        <begin position="102"/>
        <end position="133"/>
    </location>
</feature>
<accession>A0AAV1IBW6</accession>
<evidence type="ECO:0000313" key="4">
    <source>
        <dbReference type="EMBL" id="CAK0783717.1"/>
    </source>
</evidence>
<dbReference type="GO" id="GO:0006457">
    <property type="term" value="P:protein folding"/>
    <property type="evidence" value="ECO:0007669"/>
    <property type="project" value="InterPro"/>
</dbReference>
<sequence length="133" mass="14866">MSTAAKKAAALDQSLRAELQALKQIQQDIQSNQAAQAKLIQQKSENEMVLKELDLAHEDAKVYKLIGPTLIKQDPVEAKSNVNKRLEFINGELSRLDARLTAHQDKASKRQQQAIMYQQELQKMQPAGDAQAT</sequence>
<dbReference type="GO" id="GO:0016272">
    <property type="term" value="C:prefoldin complex"/>
    <property type="evidence" value="ECO:0007669"/>
    <property type="project" value="InterPro"/>
</dbReference>
<dbReference type="GO" id="GO:0051082">
    <property type="term" value="F:unfolded protein binding"/>
    <property type="evidence" value="ECO:0007669"/>
    <property type="project" value="InterPro"/>
</dbReference>
<dbReference type="EMBL" id="CAUYUE010000009">
    <property type="protein sequence ID" value="CAK0783717.1"/>
    <property type="molecule type" value="Genomic_DNA"/>
</dbReference>
<dbReference type="GO" id="GO:0051087">
    <property type="term" value="F:protein-folding chaperone binding"/>
    <property type="evidence" value="ECO:0007669"/>
    <property type="project" value="TreeGrafter"/>
</dbReference>
<dbReference type="GO" id="GO:0009409">
    <property type="term" value="P:response to cold"/>
    <property type="evidence" value="ECO:0007669"/>
    <property type="project" value="UniProtKB-ARBA"/>
</dbReference>
<comment type="similarity">
    <text evidence="1">Belongs to the prefoldin subunit beta family.</text>
</comment>
<dbReference type="Gene3D" id="1.10.287.370">
    <property type="match status" value="1"/>
</dbReference>
<comment type="caution">
    <text evidence="4">The sequence shown here is derived from an EMBL/GenBank/DDBJ whole genome shotgun (WGS) entry which is preliminary data.</text>
</comment>
<dbReference type="GO" id="GO:0051131">
    <property type="term" value="P:chaperone-mediated protein complex assembly"/>
    <property type="evidence" value="ECO:0007669"/>
    <property type="project" value="TreeGrafter"/>
</dbReference>
<dbReference type="Proteomes" id="UP001314263">
    <property type="component" value="Unassembled WGS sequence"/>
</dbReference>
<keyword evidence="5" id="KW-1185">Reference proteome</keyword>
<dbReference type="FunFam" id="1.10.287.370:FF:000003">
    <property type="entry name" value="Prefoldin subunit 6"/>
    <property type="match status" value="1"/>
</dbReference>
<evidence type="ECO:0000313" key="5">
    <source>
        <dbReference type="Proteomes" id="UP001314263"/>
    </source>
</evidence>
<proteinExistence type="inferred from homology"/>
<evidence type="ECO:0000256" key="3">
    <source>
        <dbReference type="SAM" id="MobiDB-lite"/>
    </source>
</evidence>
<name>A0AAV1IBW6_9CHLO</name>
<dbReference type="InterPro" id="IPR002777">
    <property type="entry name" value="PFD_beta-like"/>
</dbReference>